<dbReference type="Proteomes" id="UP001355206">
    <property type="component" value="Unassembled WGS sequence"/>
</dbReference>
<keyword evidence="2" id="KW-1185">Reference proteome</keyword>
<dbReference type="EMBL" id="MLCA01000006">
    <property type="protein sequence ID" value="MEE7491101.1"/>
    <property type="molecule type" value="Genomic_DNA"/>
</dbReference>
<comment type="caution">
    <text evidence="1">The sequence shown here is derived from an EMBL/GenBank/DDBJ whole genome shotgun (WGS) entry which is preliminary data.</text>
</comment>
<name>A0ABU7TNM3_9HYPH</name>
<accession>A0ABU7TNM3</accession>
<reference evidence="1 2" key="1">
    <citation type="journal article" date="2012" name="Genet. Mol. Biol.">
        <title>Analysis of 16S rRNA and mxaF genes revealing insights into Methylobacterium niche-specific plant association.</title>
        <authorList>
            <person name="Dourado M.N."/>
            <person name="Andreote F.D."/>
            <person name="Dini-Andreote F."/>
            <person name="Conti R."/>
            <person name="Araujo J.M."/>
            <person name="Araujo W.L."/>
        </authorList>
    </citation>
    <scope>NUCLEOTIDE SEQUENCE [LARGE SCALE GENOMIC DNA]</scope>
    <source>
        <strain evidence="1 2">TC3-10</strain>
    </source>
</reference>
<sequence>MREIVGFRHLAGILLVLVAGWAWVWVFNRPAQAASSGFLAGALACPAGVEGPACTRETALDVLTQPVALVTECPMVGTLLATHLSLPSGGTHKTFCERRKG</sequence>
<dbReference type="RefSeq" id="WP_331301887.1">
    <property type="nucleotide sequence ID" value="NZ_MLCA01000006.1"/>
</dbReference>
<evidence type="ECO:0000313" key="2">
    <source>
        <dbReference type="Proteomes" id="UP001355206"/>
    </source>
</evidence>
<proteinExistence type="predicted"/>
<organism evidence="1 2">
    <name type="scientific">Methylobacterium oryzae</name>
    <dbReference type="NCBI Taxonomy" id="334852"/>
    <lineage>
        <taxon>Bacteria</taxon>
        <taxon>Pseudomonadati</taxon>
        <taxon>Pseudomonadota</taxon>
        <taxon>Alphaproteobacteria</taxon>
        <taxon>Hyphomicrobiales</taxon>
        <taxon>Methylobacteriaceae</taxon>
        <taxon>Methylobacterium</taxon>
    </lineage>
</organism>
<evidence type="ECO:0000313" key="1">
    <source>
        <dbReference type="EMBL" id="MEE7491101.1"/>
    </source>
</evidence>
<gene>
    <name evidence="1" type="ORF">MOTC310_11765</name>
</gene>
<protein>
    <submittedName>
        <fullName evidence="1">Uncharacterized protein</fullName>
    </submittedName>
</protein>